<accession>A0A9X3BGV5</accession>
<comment type="cofactor">
    <cofactor evidence="2 5 6">
        <name>pyridoxal 5'-phosphate</name>
        <dbReference type="ChEBI" id="CHEBI:597326"/>
    </cofactor>
</comment>
<dbReference type="InterPro" id="IPR035911">
    <property type="entry name" value="MurE/MurF_N"/>
</dbReference>
<dbReference type="Gene3D" id="2.40.37.10">
    <property type="entry name" value="Lyase, Ornithine Decarboxylase, Chain A, domain 1"/>
    <property type="match status" value="1"/>
</dbReference>
<dbReference type="NCBIfam" id="TIGR01143">
    <property type="entry name" value="murF"/>
    <property type="match status" value="1"/>
</dbReference>
<dbReference type="Gene3D" id="3.20.20.10">
    <property type="entry name" value="Alanine racemase"/>
    <property type="match status" value="1"/>
</dbReference>
<protein>
    <recommendedName>
        <fullName evidence="5">Alanine racemase</fullName>
        <ecNumber evidence="5">5.1.1.1</ecNumber>
    </recommendedName>
</protein>
<sequence>MYPINTICDVVKGKPLQLFSDVEITELVYDSRKVQSPASALFFALKTSHGNGHLFLQDAYKTGIRNFIVEEDVDLMLLPESNVIRVESSLDALQQLAIFHRSHFHVPVIGITGSNGKTIVKEWLFQLLDDEYNIVRSPKSYNSQIGVPLSVWQMADAHTLAIFEAGISQPGEMAGLERIIQPSIGVLTNIGEAHSEGFSTLQQKLSEKLNLFTNSEVLILEEKNAAGISLPAKLFTWGSSENATLKVVSIEKRGGKTSIHLQFSGSGFQVTIPFTDGASVQNAITCCCVLLYLNIDIDRIKERFSQLHAVDMRLHFVHGINHCTIINDSYSADLTSLYIALNFLAQQSAAQKRTVILSDFVESGKSDEILYKNIARAFEKFGVKRVIGIGKHIGEVLPRYLKGEIQAQFYLSTDNFVQHFRTSSFLDEVILVKGARIFAFERIALLLQQKVHQTVLEINLNAIVNNLKQYQQIVKPGTKLMAMVKAFAYGSGGAEIASVLQYNNVAYLGVAYTDEGADLRKEGISLPIMVMNADETSLPSIVDYNLQPVIYSFEQLHLFEQYIKDQGLSAWPVHLEVETGMNRLGFAVSDMPEVGAYLAKSPYLKIVSMFSHLAASEDFAQDAFTALQAGRYQEAVQEVKKHISYSFIQHIANSAAIVRHPDLQFDMVRLGIGLYGVENETHRLHLQPVATLRTTIAQLKTVKKGETVSYNRRGEVKEDAIIATVRIGYADGYSRRLSNGKGKMWVNGHLAPVIGTICMDMTMIDVTGIPNVKEGDEVIVFGKELPVQQVAEWMGTIPYEVMTSVSQRVKRVYFQE</sequence>
<dbReference type="SUPFAM" id="SSF50621">
    <property type="entry name" value="Alanine racemase C-terminal domain-like"/>
    <property type="match status" value="1"/>
</dbReference>
<dbReference type="InterPro" id="IPR036615">
    <property type="entry name" value="Mur_ligase_C_dom_sf"/>
</dbReference>
<reference evidence="9" key="2">
    <citation type="submission" date="2023-04" db="EMBL/GenBank/DDBJ databases">
        <title>Paracnuella aquatica gen. nov., sp. nov., a member of the family Chitinophagaceae isolated from a hot spring.</title>
        <authorList>
            <person name="Wang C."/>
        </authorList>
    </citation>
    <scope>NUCLEOTIDE SEQUENCE</scope>
    <source>
        <strain evidence="9">LB-8</strain>
    </source>
</reference>
<dbReference type="Gene3D" id="3.40.1190.10">
    <property type="entry name" value="Mur-like, catalytic domain"/>
    <property type="match status" value="1"/>
</dbReference>
<dbReference type="PANTHER" id="PTHR30511">
    <property type="entry name" value="ALANINE RACEMASE"/>
    <property type="match status" value="1"/>
</dbReference>
<dbReference type="InterPro" id="IPR000821">
    <property type="entry name" value="Ala_racemase"/>
</dbReference>
<keyword evidence="4 5" id="KW-0413">Isomerase</keyword>
<name>A0A9X3BGV5_9BACT</name>
<dbReference type="InterPro" id="IPR011079">
    <property type="entry name" value="Ala_racemase_C"/>
</dbReference>
<dbReference type="InterPro" id="IPR013221">
    <property type="entry name" value="Mur_ligase_cen"/>
</dbReference>
<dbReference type="Gene3D" id="3.90.190.20">
    <property type="entry name" value="Mur ligase, C-terminal domain"/>
    <property type="match status" value="1"/>
</dbReference>
<dbReference type="HAMAP" id="MF_01201">
    <property type="entry name" value="Ala_racemase"/>
    <property type="match status" value="1"/>
</dbReference>
<dbReference type="Gene3D" id="3.40.1390.10">
    <property type="entry name" value="MurE/MurF, N-terminal domain"/>
    <property type="match status" value="1"/>
</dbReference>
<dbReference type="GO" id="GO:0030632">
    <property type="term" value="P:D-alanine biosynthetic process"/>
    <property type="evidence" value="ECO:0007669"/>
    <property type="project" value="UniProtKB-UniRule"/>
</dbReference>
<dbReference type="SUPFAM" id="SSF51419">
    <property type="entry name" value="PLP-binding barrel"/>
    <property type="match status" value="1"/>
</dbReference>
<dbReference type="Proteomes" id="UP001155483">
    <property type="component" value="Unassembled WGS sequence"/>
</dbReference>
<dbReference type="PRINTS" id="PR00992">
    <property type="entry name" value="ALARACEMASE"/>
</dbReference>
<dbReference type="AlphaFoldDB" id="A0A9X3BGV5"/>
<dbReference type="Pfam" id="PF00842">
    <property type="entry name" value="Ala_racemase_C"/>
    <property type="match status" value="1"/>
</dbReference>
<dbReference type="InterPro" id="IPR029066">
    <property type="entry name" value="PLP-binding_barrel"/>
</dbReference>
<evidence type="ECO:0000313" key="10">
    <source>
        <dbReference type="Proteomes" id="UP001155483"/>
    </source>
</evidence>
<dbReference type="GO" id="GO:0005524">
    <property type="term" value="F:ATP binding"/>
    <property type="evidence" value="ECO:0007669"/>
    <property type="project" value="InterPro"/>
</dbReference>
<evidence type="ECO:0000256" key="5">
    <source>
        <dbReference type="HAMAP-Rule" id="MF_01201"/>
    </source>
</evidence>
<evidence type="ECO:0000256" key="6">
    <source>
        <dbReference type="PIRSR" id="PIRSR600821-50"/>
    </source>
</evidence>
<dbReference type="FunFam" id="3.20.20.10:FF:000002">
    <property type="entry name" value="Alanine racemase"/>
    <property type="match status" value="1"/>
</dbReference>
<reference evidence="9" key="1">
    <citation type="submission" date="2022-09" db="EMBL/GenBank/DDBJ databases">
        <authorList>
            <person name="Yuan C."/>
            <person name="Ke Z."/>
        </authorList>
    </citation>
    <scope>NUCLEOTIDE SEQUENCE</scope>
    <source>
        <strain evidence="9">LB-8</strain>
    </source>
</reference>
<dbReference type="GO" id="GO:0005829">
    <property type="term" value="C:cytosol"/>
    <property type="evidence" value="ECO:0007669"/>
    <property type="project" value="TreeGrafter"/>
</dbReference>
<dbReference type="SUPFAM" id="SSF53623">
    <property type="entry name" value="MurD-like peptide ligases, catalytic domain"/>
    <property type="match status" value="1"/>
</dbReference>
<evidence type="ECO:0000259" key="8">
    <source>
        <dbReference type="SMART" id="SM01005"/>
    </source>
</evidence>
<evidence type="ECO:0000256" key="4">
    <source>
        <dbReference type="ARBA" id="ARBA00023235"/>
    </source>
</evidence>
<dbReference type="InterPro" id="IPR009006">
    <property type="entry name" value="Ala_racemase/Decarboxylase_C"/>
</dbReference>
<dbReference type="GO" id="GO:0047480">
    <property type="term" value="F:UDP-N-acetylmuramoyl-tripeptide-D-alanyl-D-alanine ligase activity"/>
    <property type="evidence" value="ECO:0007669"/>
    <property type="project" value="InterPro"/>
</dbReference>
<dbReference type="RefSeq" id="WP_279295899.1">
    <property type="nucleotide sequence ID" value="NZ_JAOTIF010000002.1"/>
</dbReference>
<dbReference type="EC" id="5.1.1.1" evidence="5"/>
<comment type="caution">
    <text evidence="9">The sequence shown here is derived from an EMBL/GenBank/DDBJ whole genome shotgun (WGS) entry which is preliminary data.</text>
</comment>
<keyword evidence="9" id="KW-0436">Ligase</keyword>
<dbReference type="SUPFAM" id="SSF63418">
    <property type="entry name" value="MurE/MurF N-terminal domain"/>
    <property type="match status" value="1"/>
</dbReference>
<dbReference type="SMART" id="SM01005">
    <property type="entry name" value="Ala_racemase_C"/>
    <property type="match status" value="1"/>
</dbReference>
<comment type="function">
    <text evidence="5">Catalyzes the interconversion of L-alanine and D-alanine. May also act on other amino acids.</text>
</comment>
<comment type="pathway">
    <text evidence="5">Amino-acid biosynthesis; D-alanine biosynthesis; D-alanine from L-alanine: step 1/1.</text>
</comment>
<dbReference type="NCBIfam" id="NF008897">
    <property type="entry name" value="PRK11930.1"/>
    <property type="match status" value="1"/>
</dbReference>
<evidence type="ECO:0000256" key="3">
    <source>
        <dbReference type="ARBA" id="ARBA00022898"/>
    </source>
</evidence>
<dbReference type="SUPFAM" id="SSF53244">
    <property type="entry name" value="MurD-like peptide ligases, peptide-binding domain"/>
    <property type="match status" value="1"/>
</dbReference>
<dbReference type="PANTHER" id="PTHR30511:SF0">
    <property type="entry name" value="ALANINE RACEMASE, CATABOLIC-RELATED"/>
    <property type="match status" value="1"/>
</dbReference>
<evidence type="ECO:0000256" key="7">
    <source>
        <dbReference type="PIRSR" id="PIRSR600821-52"/>
    </source>
</evidence>
<comment type="catalytic activity">
    <reaction evidence="1 5">
        <text>L-alanine = D-alanine</text>
        <dbReference type="Rhea" id="RHEA:20249"/>
        <dbReference type="ChEBI" id="CHEBI:57416"/>
        <dbReference type="ChEBI" id="CHEBI:57972"/>
        <dbReference type="EC" id="5.1.1.1"/>
    </reaction>
</comment>
<evidence type="ECO:0000256" key="1">
    <source>
        <dbReference type="ARBA" id="ARBA00000316"/>
    </source>
</evidence>
<dbReference type="NCBIfam" id="TIGR00492">
    <property type="entry name" value="alr"/>
    <property type="match status" value="1"/>
</dbReference>
<feature type="modified residue" description="N6-(pyridoxal phosphate)lysine" evidence="5 6">
    <location>
        <position position="485"/>
    </location>
</feature>
<evidence type="ECO:0000256" key="2">
    <source>
        <dbReference type="ARBA" id="ARBA00001933"/>
    </source>
</evidence>
<gene>
    <name evidence="9" type="ORF">OCK74_04960</name>
</gene>
<dbReference type="GO" id="GO:0071555">
    <property type="term" value="P:cell wall organization"/>
    <property type="evidence" value="ECO:0007669"/>
    <property type="project" value="InterPro"/>
</dbReference>
<dbReference type="InterPro" id="IPR001608">
    <property type="entry name" value="Ala_racemase_N"/>
</dbReference>
<feature type="binding site" evidence="5 7">
    <location>
        <position position="583"/>
    </location>
    <ligand>
        <name>substrate</name>
    </ligand>
</feature>
<dbReference type="Pfam" id="PF08245">
    <property type="entry name" value="Mur_ligase_M"/>
    <property type="match status" value="1"/>
</dbReference>
<dbReference type="CDD" id="cd00430">
    <property type="entry name" value="PLPDE_III_AR"/>
    <property type="match status" value="1"/>
</dbReference>
<dbReference type="InterPro" id="IPR036565">
    <property type="entry name" value="Mur-like_cat_sf"/>
</dbReference>
<organism evidence="9 10">
    <name type="scientific">Paraflavisolibacter caeni</name>
    <dbReference type="NCBI Taxonomy" id="2982496"/>
    <lineage>
        <taxon>Bacteria</taxon>
        <taxon>Pseudomonadati</taxon>
        <taxon>Bacteroidota</taxon>
        <taxon>Chitinophagia</taxon>
        <taxon>Chitinophagales</taxon>
        <taxon>Chitinophagaceae</taxon>
        <taxon>Paraflavisolibacter</taxon>
    </lineage>
</organism>
<feature type="active site" description="Proton acceptor; specific for D-alanine" evidence="5">
    <location>
        <position position="485"/>
    </location>
</feature>
<proteinExistence type="inferred from homology"/>
<dbReference type="GO" id="GO:0030170">
    <property type="term" value="F:pyridoxal phosphate binding"/>
    <property type="evidence" value="ECO:0007669"/>
    <property type="project" value="UniProtKB-UniRule"/>
</dbReference>
<feature type="binding site" evidence="5 7">
    <location>
        <position position="759"/>
    </location>
    <ligand>
        <name>substrate</name>
    </ligand>
</feature>
<feature type="active site" description="Proton acceptor; specific for L-alanine" evidence="5">
    <location>
        <position position="710"/>
    </location>
</feature>
<feature type="domain" description="Alanine racemase C-terminal" evidence="8">
    <location>
        <begin position="689"/>
        <end position="814"/>
    </location>
</feature>
<dbReference type="InterPro" id="IPR005863">
    <property type="entry name" value="UDP-N-AcMur_synth"/>
</dbReference>
<dbReference type="GO" id="GO:0008784">
    <property type="term" value="F:alanine racemase activity"/>
    <property type="evidence" value="ECO:0007669"/>
    <property type="project" value="UniProtKB-UniRule"/>
</dbReference>
<comment type="similarity">
    <text evidence="5">Belongs to the alanine racemase family.</text>
</comment>
<keyword evidence="3 5" id="KW-0663">Pyridoxal phosphate</keyword>
<evidence type="ECO:0000313" key="9">
    <source>
        <dbReference type="EMBL" id="MCU7548452.1"/>
    </source>
</evidence>
<dbReference type="Pfam" id="PF01168">
    <property type="entry name" value="Ala_racemase_N"/>
    <property type="match status" value="1"/>
</dbReference>
<keyword evidence="10" id="KW-1185">Reference proteome</keyword>
<dbReference type="EMBL" id="JAOTIF010000002">
    <property type="protein sequence ID" value="MCU7548452.1"/>
    <property type="molecule type" value="Genomic_DNA"/>
</dbReference>